<comment type="caution">
    <text evidence="1">The sequence shown here is derived from an EMBL/GenBank/DDBJ whole genome shotgun (WGS) entry which is preliminary data.</text>
</comment>
<reference evidence="1" key="1">
    <citation type="submission" date="2022-08" db="EMBL/GenBank/DDBJ databases">
        <authorList>
            <person name="Gutierrez-Valencia J."/>
        </authorList>
    </citation>
    <scope>NUCLEOTIDE SEQUENCE</scope>
</reference>
<keyword evidence="2" id="KW-1185">Reference proteome</keyword>
<accession>A0AAV0LM43</accession>
<dbReference type="AlphaFoldDB" id="A0AAV0LM43"/>
<name>A0AAV0LM43_9ROSI</name>
<organism evidence="1 2">
    <name type="scientific">Linum tenue</name>
    <dbReference type="NCBI Taxonomy" id="586396"/>
    <lineage>
        <taxon>Eukaryota</taxon>
        <taxon>Viridiplantae</taxon>
        <taxon>Streptophyta</taxon>
        <taxon>Embryophyta</taxon>
        <taxon>Tracheophyta</taxon>
        <taxon>Spermatophyta</taxon>
        <taxon>Magnoliopsida</taxon>
        <taxon>eudicotyledons</taxon>
        <taxon>Gunneridae</taxon>
        <taxon>Pentapetalae</taxon>
        <taxon>rosids</taxon>
        <taxon>fabids</taxon>
        <taxon>Malpighiales</taxon>
        <taxon>Linaceae</taxon>
        <taxon>Linum</taxon>
    </lineage>
</organism>
<evidence type="ECO:0000313" key="1">
    <source>
        <dbReference type="EMBL" id="CAI0435413.1"/>
    </source>
</evidence>
<evidence type="ECO:0000313" key="2">
    <source>
        <dbReference type="Proteomes" id="UP001154282"/>
    </source>
</evidence>
<dbReference type="EMBL" id="CAMGYJ010000006">
    <property type="protein sequence ID" value="CAI0435413.1"/>
    <property type="molecule type" value="Genomic_DNA"/>
</dbReference>
<proteinExistence type="predicted"/>
<sequence length="85" mass="9403">PILKLLPPQRLSEGYFGTGKKYRGSYCVERAWWFFVPSVRSSLTPFIDFTVGAVLSPFCVFSRAKSVSALSPSSFFAGQSQKCSP</sequence>
<feature type="non-terminal residue" evidence="1">
    <location>
        <position position="1"/>
    </location>
</feature>
<gene>
    <name evidence="1" type="ORF">LITE_LOCUS24692</name>
</gene>
<dbReference type="Proteomes" id="UP001154282">
    <property type="component" value="Unassembled WGS sequence"/>
</dbReference>
<protein>
    <submittedName>
        <fullName evidence="1">Uncharacterized protein</fullName>
    </submittedName>
</protein>
<feature type="non-terminal residue" evidence="1">
    <location>
        <position position="85"/>
    </location>
</feature>